<dbReference type="InterPro" id="IPR051057">
    <property type="entry name" value="PI-PLC_domain"/>
</dbReference>
<dbReference type="SMART" id="SM00148">
    <property type="entry name" value="PLCXc"/>
    <property type="match status" value="1"/>
</dbReference>
<gene>
    <name evidence="3" type="ORF">EK21DRAFT_55384</name>
</gene>
<dbReference type="PANTHER" id="PTHR13593:SF113">
    <property type="entry name" value="SI:DKEY-266F7.9"/>
    <property type="match status" value="1"/>
</dbReference>
<dbReference type="OrthoDB" id="1046782at2759"/>
<organism evidence="3 4">
    <name type="scientific">Setomelanomma holmii</name>
    <dbReference type="NCBI Taxonomy" id="210430"/>
    <lineage>
        <taxon>Eukaryota</taxon>
        <taxon>Fungi</taxon>
        <taxon>Dikarya</taxon>
        <taxon>Ascomycota</taxon>
        <taxon>Pezizomycotina</taxon>
        <taxon>Dothideomycetes</taxon>
        <taxon>Pleosporomycetidae</taxon>
        <taxon>Pleosporales</taxon>
        <taxon>Pleosporineae</taxon>
        <taxon>Phaeosphaeriaceae</taxon>
        <taxon>Setomelanomma</taxon>
    </lineage>
</organism>
<protein>
    <submittedName>
        <fullName evidence="3">PLC-like phosphodiesterase</fullName>
    </submittedName>
</protein>
<feature type="region of interest" description="Disordered" evidence="1">
    <location>
        <begin position="443"/>
        <end position="465"/>
    </location>
</feature>
<evidence type="ECO:0000259" key="2">
    <source>
        <dbReference type="SMART" id="SM00148"/>
    </source>
</evidence>
<dbReference type="Gene3D" id="3.20.20.190">
    <property type="entry name" value="Phosphatidylinositol (PI) phosphodiesterase"/>
    <property type="match status" value="1"/>
</dbReference>
<feature type="compositionally biased region" description="Polar residues" evidence="1">
    <location>
        <begin position="112"/>
        <end position="129"/>
    </location>
</feature>
<reference evidence="3" key="1">
    <citation type="journal article" date="2020" name="Stud. Mycol.">
        <title>101 Dothideomycetes genomes: a test case for predicting lifestyles and emergence of pathogens.</title>
        <authorList>
            <person name="Haridas S."/>
            <person name="Albert R."/>
            <person name="Binder M."/>
            <person name="Bloem J."/>
            <person name="Labutti K."/>
            <person name="Salamov A."/>
            <person name="Andreopoulos B."/>
            <person name="Baker S."/>
            <person name="Barry K."/>
            <person name="Bills G."/>
            <person name="Bluhm B."/>
            <person name="Cannon C."/>
            <person name="Castanera R."/>
            <person name="Culley D."/>
            <person name="Daum C."/>
            <person name="Ezra D."/>
            <person name="Gonzalez J."/>
            <person name="Henrissat B."/>
            <person name="Kuo A."/>
            <person name="Liang C."/>
            <person name="Lipzen A."/>
            <person name="Lutzoni F."/>
            <person name="Magnuson J."/>
            <person name="Mondo S."/>
            <person name="Nolan M."/>
            <person name="Ohm R."/>
            <person name="Pangilinan J."/>
            <person name="Park H.-J."/>
            <person name="Ramirez L."/>
            <person name="Alfaro M."/>
            <person name="Sun H."/>
            <person name="Tritt A."/>
            <person name="Yoshinaga Y."/>
            <person name="Zwiers L.-H."/>
            <person name="Turgeon B."/>
            <person name="Goodwin S."/>
            <person name="Spatafora J."/>
            <person name="Crous P."/>
            <person name="Grigoriev I."/>
        </authorList>
    </citation>
    <scope>NUCLEOTIDE SEQUENCE</scope>
    <source>
        <strain evidence="3">CBS 110217</strain>
    </source>
</reference>
<keyword evidence="4" id="KW-1185">Reference proteome</keyword>
<dbReference type="Proteomes" id="UP000799777">
    <property type="component" value="Unassembled WGS sequence"/>
</dbReference>
<dbReference type="EMBL" id="ML978159">
    <property type="protein sequence ID" value="KAF2034912.1"/>
    <property type="molecule type" value="Genomic_DNA"/>
</dbReference>
<dbReference type="GO" id="GO:0008081">
    <property type="term" value="F:phosphoric diester hydrolase activity"/>
    <property type="evidence" value="ECO:0007669"/>
    <property type="project" value="InterPro"/>
</dbReference>
<feature type="domain" description="Phosphatidylinositol-specific phospholipase C X" evidence="2">
    <location>
        <begin position="168"/>
        <end position="317"/>
    </location>
</feature>
<dbReference type="AlphaFoldDB" id="A0A9P4HKM4"/>
<name>A0A9P4HKM4_9PLEO</name>
<dbReference type="InterPro" id="IPR017946">
    <property type="entry name" value="PLC-like_Pdiesterase_TIM-brl"/>
</dbReference>
<dbReference type="CDD" id="cd08586">
    <property type="entry name" value="PI-PLCc_BcPLC_like"/>
    <property type="match status" value="1"/>
</dbReference>
<sequence length="505" mass="55927">MSAPITIRNLTATSISIKRVEHFEDPNAQQSKASGYLFSSRHTTPAAPSLTKLGEHAESFTYQDLDVDLAPFESYTLHIKEQRRSNNAGTTTNDALRLTIESMEGHRHRIGTQPSYTQKSSQPSLPLSGTSSATYTALFHPSRPTAHLTIHSHRSFDYTNWMSTLPANLPLSAISIPGTHNSHTHYRALPSVRCQVVDIAMQLANGIRFLDIRLQPVQATDTTKKDLYLVHGAFPVSLTGPKYFAPIVQTCYAFLSTHPSETILISLKREGVGGSTDEHFAQILEEHYIKPNASKWYTDTHIPYLSATRGKLVLVRRYTQPSHAKPLGLDATSWPYNATHALFPSPQANFCLQDFCEILVPGSIPTKIQVSNEHLVRAAECQHHIPGVTTDMRNPVPPGPLYLNFLSGSNFWNRRCWPENIAREVNRGTEEWLCVGHHLDSPEGNTRTPERLDEIGGGGVRRKKAGDGGTGIVVMDCVGESGNWDLVRLVVGMNIGVLEKCRGKV</sequence>
<dbReference type="SUPFAM" id="SSF51695">
    <property type="entry name" value="PLC-like phosphodiesterases"/>
    <property type="match status" value="1"/>
</dbReference>
<evidence type="ECO:0000313" key="4">
    <source>
        <dbReference type="Proteomes" id="UP000799777"/>
    </source>
</evidence>
<dbReference type="GO" id="GO:0006629">
    <property type="term" value="P:lipid metabolic process"/>
    <property type="evidence" value="ECO:0007669"/>
    <property type="project" value="InterPro"/>
</dbReference>
<proteinExistence type="predicted"/>
<dbReference type="Pfam" id="PF00388">
    <property type="entry name" value="PI-PLC-X"/>
    <property type="match status" value="1"/>
</dbReference>
<accession>A0A9P4HKM4</accession>
<evidence type="ECO:0000256" key="1">
    <source>
        <dbReference type="SAM" id="MobiDB-lite"/>
    </source>
</evidence>
<dbReference type="InterPro" id="IPR000909">
    <property type="entry name" value="PLipase_C_PInositol-sp_X_dom"/>
</dbReference>
<feature type="region of interest" description="Disordered" evidence="1">
    <location>
        <begin position="109"/>
        <end position="129"/>
    </location>
</feature>
<comment type="caution">
    <text evidence="3">The sequence shown here is derived from an EMBL/GenBank/DDBJ whole genome shotgun (WGS) entry which is preliminary data.</text>
</comment>
<evidence type="ECO:0000313" key="3">
    <source>
        <dbReference type="EMBL" id="KAF2034912.1"/>
    </source>
</evidence>
<dbReference type="PANTHER" id="PTHR13593">
    <property type="match status" value="1"/>
</dbReference>
<dbReference type="PROSITE" id="PS50007">
    <property type="entry name" value="PIPLC_X_DOMAIN"/>
    <property type="match status" value="1"/>
</dbReference>